<evidence type="ECO:0000313" key="1">
    <source>
        <dbReference type="EMBL" id="GAA3633121.1"/>
    </source>
</evidence>
<keyword evidence="2" id="KW-1185">Reference proteome</keyword>
<gene>
    <name evidence="1" type="ORF">GCM10022223_59350</name>
</gene>
<accession>A0ABP7AIL4</accession>
<comment type="caution">
    <text evidence="1">The sequence shown here is derived from an EMBL/GenBank/DDBJ whole genome shotgun (WGS) entry which is preliminary data.</text>
</comment>
<evidence type="ECO:0000313" key="2">
    <source>
        <dbReference type="Proteomes" id="UP001501074"/>
    </source>
</evidence>
<protein>
    <submittedName>
        <fullName evidence="1">Uncharacterized protein</fullName>
    </submittedName>
</protein>
<dbReference type="RefSeq" id="WP_231483853.1">
    <property type="nucleotide sequence ID" value="NZ_BAAAZO010000011.1"/>
</dbReference>
<proteinExistence type="predicted"/>
<dbReference type="Proteomes" id="UP001501074">
    <property type="component" value="Unassembled WGS sequence"/>
</dbReference>
<name>A0ABP7AIL4_9ACTN</name>
<sequence>MTRTRRALVVILVVFLIYAVVNDPRQSGNFVGDIWDWLTSAADSIGTFFDTMLSN</sequence>
<organism evidence="1 2">
    <name type="scientific">Kineosporia mesophila</name>
    <dbReference type="NCBI Taxonomy" id="566012"/>
    <lineage>
        <taxon>Bacteria</taxon>
        <taxon>Bacillati</taxon>
        <taxon>Actinomycetota</taxon>
        <taxon>Actinomycetes</taxon>
        <taxon>Kineosporiales</taxon>
        <taxon>Kineosporiaceae</taxon>
        <taxon>Kineosporia</taxon>
    </lineage>
</organism>
<dbReference type="EMBL" id="BAAAZO010000011">
    <property type="protein sequence ID" value="GAA3633121.1"/>
    <property type="molecule type" value="Genomic_DNA"/>
</dbReference>
<reference evidence="2" key="1">
    <citation type="journal article" date="2019" name="Int. J. Syst. Evol. Microbiol.">
        <title>The Global Catalogue of Microorganisms (GCM) 10K type strain sequencing project: providing services to taxonomists for standard genome sequencing and annotation.</title>
        <authorList>
            <consortium name="The Broad Institute Genomics Platform"/>
            <consortium name="The Broad Institute Genome Sequencing Center for Infectious Disease"/>
            <person name="Wu L."/>
            <person name="Ma J."/>
        </authorList>
    </citation>
    <scope>NUCLEOTIDE SEQUENCE [LARGE SCALE GENOMIC DNA]</scope>
    <source>
        <strain evidence="2">JCM 16902</strain>
    </source>
</reference>